<dbReference type="Pfam" id="PF13302">
    <property type="entry name" value="Acetyltransf_3"/>
    <property type="match status" value="2"/>
</dbReference>
<name>A0ABP4PXE7_9ACTN</name>
<accession>A0ABP4PXE7</accession>
<evidence type="ECO:0000313" key="6">
    <source>
        <dbReference type="Proteomes" id="UP001500393"/>
    </source>
</evidence>
<dbReference type="InterPro" id="IPR051531">
    <property type="entry name" value="N-acetyltransferase"/>
</dbReference>
<feature type="domain" description="N-acetyltransferase" evidence="4">
    <location>
        <begin position="194"/>
        <end position="366"/>
    </location>
</feature>
<dbReference type="Proteomes" id="UP001500393">
    <property type="component" value="Unassembled WGS sequence"/>
</dbReference>
<evidence type="ECO:0000259" key="4">
    <source>
        <dbReference type="PROSITE" id="PS51186"/>
    </source>
</evidence>
<protein>
    <recommendedName>
        <fullName evidence="4">N-acetyltransferase domain-containing protein</fullName>
    </recommendedName>
</protein>
<evidence type="ECO:0000313" key="5">
    <source>
        <dbReference type="EMBL" id="GAA1589360.1"/>
    </source>
</evidence>
<dbReference type="InterPro" id="IPR000182">
    <property type="entry name" value="GNAT_dom"/>
</dbReference>
<sequence>MRFPDDVPVLTDGVVRLRAPHTDDIRAMLEMNADPETQRWTDFPPERDPERQVLERIPAGWRDGGLWSWAIESDGRYCGAVMLSGGEGGVGAIGFTLHPAVRGRGLTTRAVRLAVAHAFDVLGWDRVTWSAFVGNWASRRIAWRTGFRHLTTAYGAGLARGVRYDEWIASIGRQDDREPEDPWWTVPVIEHGGLRLRPFRDDDVDRLVETTLDERTLHWLANIPVPFGREQAEQYVAKCREGLAAGDRVTWVIADAGSDEMLGDVSVFRMQNGSNPVGEIGYSAHPAARGRGMMTTAVGLVAKQAFLPIEQGGLGRRRLEIVAAKGNRSSIRVALANGFTQTGIKRAADRRRDGSYEDLVMFDLLSDEH</sequence>
<keyword evidence="1" id="KW-0808">Transferase</keyword>
<comment type="similarity">
    <text evidence="3">Belongs to the acetyltransferase family. RimJ subfamily.</text>
</comment>
<proteinExistence type="inferred from homology"/>
<dbReference type="Gene3D" id="3.40.630.30">
    <property type="match status" value="2"/>
</dbReference>
<feature type="domain" description="N-acetyltransferase" evidence="4">
    <location>
        <begin position="15"/>
        <end position="169"/>
    </location>
</feature>
<dbReference type="PROSITE" id="PS51186">
    <property type="entry name" value="GNAT"/>
    <property type="match status" value="2"/>
</dbReference>
<evidence type="ECO:0000256" key="3">
    <source>
        <dbReference type="ARBA" id="ARBA00038502"/>
    </source>
</evidence>
<dbReference type="InterPro" id="IPR016181">
    <property type="entry name" value="Acyl_CoA_acyltransferase"/>
</dbReference>
<evidence type="ECO:0000256" key="1">
    <source>
        <dbReference type="ARBA" id="ARBA00022679"/>
    </source>
</evidence>
<evidence type="ECO:0000256" key="2">
    <source>
        <dbReference type="ARBA" id="ARBA00023315"/>
    </source>
</evidence>
<keyword evidence="2" id="KW-0012">Acyltransferase</keyword>
<gene>
    <name evidence="5" type="ORF">GCM10009789_48770</name>
</gene>
<keyword evidence="6" id="KW-1185">Reference proteome</keyword>
<dbReference type="SUPFAM" id="SSF55729">
    <property type="entry name" value="Acyl-CoA N-acyltransferases (Nat)"/>
    <property type="match status" value="2"/>
</dbReference>
<dbReference type="RefSeq" id="WP_344217678.1">
    <property type="nucleotide sequence ID" value="NZ_BAAAOS010000033.1"/>
</dbReference>
<organism evidence="5 6">
    <name type="scientific">Kribbella sancticallisti</name>
    <dbReference type="NCBI Taxonomy" id="460087"/>
    <lineage>
        <taxon>Bacteria</taxon>
        <taxon>Bacillati</taxon>
        <taxon>Actinomycetota</taxon>
        <taxon>Actinomycetes</taxon>
        <taxon>Propionibacteriales</taxon>
        <taxon>Kribbellaceae</taxon>
        <taxon>Kribbella</taxon>
    </lineage>
</organism>
<dbReference type="PANTHER" id="PTHR43792">
    <property type="entry name" value="GNAT FAMILY, PUTATIVE (AFU_ORTHOLOGUE AFUA_3G00765)-RELATED-RELATED"/>
    <property type="match status" value="1"/>
</dbReference>
<reference evidence="6" key="1">
    <citation type="journal article" date="2019" name="Int. J. Syst. Evol. Microbiol.">
        <title>The Global Catalogue of Microorganisms (GCM) 10K type strain sequencing project: providing services to taxonomists for standard genome sequencing and annotation.</title>
        <authorList>
            <consortium name="The Broad Institute Genomics Platform"/>
            <consortium name="The Broad Institute Genome Sequencing Center for Infectious Disease"/>
            <person name="Wu L."/>
            <person name="Ma J."/>
        </authorList>
    </citation>
    <scope>NUCLEOTIDE SEQUENCE [LARGE SCALE GENOMIC DNA]</scope>
    <source>
        <strain evidence="6">JCM 14969</strain>
    </source>
</reference>
<dbReference type="PANTHER" id="PTHR43792:SF8">
    <property type="entry name" value="[RIBOSOMAL PROTEIN US5]-ALANINE N-ACETYLTRANSFERASE"/>
    <property type="match status" value="1"/>
</dbReference>
<comment type="caution">
    <text evidence="5">The sequence shown here is derived from an EMBL/GenBank/DDBJ whole genome shotgun (WGS) entry which is preliminary data.</text>
</comment>
<dbReference type="EMBL" id="BAAAOS010000033">
    <property type="protein sequence ID" value="GAA1589360.1"/>
    <property type="molecule type" value="Genomic_DNA"/>
</dbReference>